<accession>A0A873WQ90</accession>
<evidence type="ECO:0000313" key="2">
    <source>
        <dbReference type="EMBL" id="QPB12165.1"/>
    </source>
</evidence>
<protein>
    <submittedName>
        <fullName evidence="2">Uncharacterized protein</fullName>
    </submittedName>
</protein>
<keyword evidence="1" id="KW-0812">Transmembrane</keyword>
<name>A0A873WQ90_9CAUD</name>
<dbReference type="KEGG" id="vg:65132512"/>
<evidence type="ECO:0000256" key="1">
    <source>
        <dbReference type="SAM" id="Phobius"/>
    </source>
</evidence>
<dbReference type="EMBL" id="MW057857">
    <property type="protein sequence ID" value="QPB12165.1"/>
    <property type="molecule type" value="Genomic_DNA"/>
</dbReference>
<dbReference type="Proteomes" id="UP000663042">
    <property type="component" value="Segment"/>
</dbReference>
<evidence type="ECO:0000313" key="3">
    <source>
        <dbReference type="Proteomes" id="UP000663042"/>
    </source>
</evidence>
<dbReference type="RefSeq" id="YP_010113952.1">
    <property type="nucleotide sequence ID" value="NC_055910.1"/>
</dbReference>
<keyword evidence="3" id="KW-1185">Reference proteome</keyword>
<reference evidence="2 3" key="1">
    <citation type="submission" date="2020-10" db="EMBL/GenBank/DDBJ databases">
        <title>Novel bacteriophages targeting Providencia spp. as potential agents for phage therapy.</title>
        <authorList>
            <person name="Rakov C."/>
            <person name="Alkalay-Oren S."/>
            <person name="Coppenhagen-Glazer S."/>
            <person name="Hazan R."/>
        </authorList>
    </citation>
    <scope>NUCLEOTIDE SEQUENCE [LARGE SCALE GENOMIC DNA]</scope>
</reference>
<dbReference type="GeneID" id="65132512"/>
<sequence length="36" mass="3948">MILFTLWGVIQWATLVYILVTPYVLNAVVAAQLAGV</sequence>
<feature type="transmembrane region" description="Helical" evidence="1">
    <location>
        <begin position="12"/>
        <end position="34"/>
    </location>
</feature>
<organism evidence="2 3">
    <name type="scientific">Providencia phage PSTCR5</name>
    <dbReference type="NCBI Taxonomy" id="2783547"/>
    <lineage>
        <taxon>Viruses</taxon>
        <taxon>Duplodnaviria</taxon>
        <taxon>Heunggongvirae</taxon>
        <taxon>Uroviricota</taxon>
        <taxon>Caudoviricetes</taxon>
        <taxon>Demerecviridae</taxon>
        <taxon>Priunavirus</taxon>
        <taxon>Priunavirus PSTCR5</taxon>
    </lineage>
</organism>
<keyword evidence="1" id="KW-0472">Membrane</keyword>
<keyword evidence="1" id="KW-1133">Transmembrane helix</keyword>
<proteinExistence type="predicted"/>